<dbReference type="OrthoDB" id="10485793at2759"/>
<name>A0A3P6U8E2_CYLGO</name>
<gene>
    <name evidence="1" type="ORF">CGOC_LOCUS7102</name>
</gene>
<dbReference type="AlphaFoldDB" id="A0A3P6U8E2"/>
<evidence type="ECO:0000313" key="2">
    <source>
        <dbReference type="Proteomes" id="UP000271889"/>
    </source>
</evidence>
<keyword evidence="2" id="KW-1185">Reference proteome</keyword>
<organism evidence="1 2">
    <name type="scientific">Cylicostephanus goldi</name>
    <name type="common">Nematode worm</name>
    <dbReference type="NCBI Taxonomy" id="71465"/>
    <lineage>
        <taxon>Eukaryota</taxon>
        <taxon>Metazoa</taxon>
        <taxon>Ecdysozoa</taxon>
        <taxon>Nematoda</taxon>
        <taxon>Chromadorea</taxon>
        <taxon>Rhabditida</taxon>
        <taxon>Rhabditina</taxon>
        <taxon>Rhabditomorpha</taxon>
        <taxon>Strongyloidea</taxon>
        <taxon>Strongylidae</taxon>
        <taxon>Cylicostephanus</taxon>
    </lineage>
</organism>
<reference evidence="1 2" key="1">
    <citation type="submission" date="2018-11" db="EMBL/GenBank/DDBJ databases">
        <authorList>
            <consortium name="Pathogen Informatics"/>
        </authorList>
    </citation>
    <scope>NUCLEOTIDE SEQUENCE [LARGE SCALE GENOMIC DNA]</scope>
</reference>
<proteinExistence type="predicted"/>
<evidence type="ECO:0000313" key="1">
    <source>
        <dbReference type="EMBL" id="VDK75048.1"/>
    </source>
</evidence>
<dbReference type="EMBL" id="UYRV01024215">
    <property type="protein sequence ID" value="VDK75048.1"/>
    <property type="molecule type" value="Genomic_DNA"/>
</dbReference>
<protein>
    <submittedName>
        <fullName evidence="1">Uncharacterized protein</fullName>
    </submittedName>
</protein>
<sequence length="127" mass="13557">MNGNWPRLILQPFGNGLLGASVNFEDVTMPAVAMVSQVLEATVLTVTSGTFANAEELEYSLTHDATPLTVSGKISLANGKTLTLTDSPLQYFGSGLSIRVGSEVLSVEDARWEVSLFGQVLSHFIVL</sequence>
<accession>A0A3P6U8E2</accession>
<dbReference type="Proteomes" id="UP000271889">
    <property type="component" value="Unassembled WGS sequence"/>
</dbReference>